<feature type="non-terminal residue" evidence="5">
    <location>
        <position position="655"/>
    </location>
</feature>
<dbReference type="Pfam" id="PF24953">
    <property type="entry name" value="DUF7762"/>
    <property type="match status" value="1"/>
</dbReference>
<sequence>MYRTKKSDGRASAVTEAHVNAMEVLPPQEAPMPEPTPETTLANSLMYFKARLLAPFMLFDKNIRQVVPNPAHDRVLRAEVSRVQGVVLREIRRALENESKLTPKETLYAVQKSVMFAFASCIVSSDMETLVPISSEEEAVGPMARLENVFAERNACAKAVATLGAVLSTGIVRDTYGEACKRLEARLAAEEESEINSKRTKNAKLALGATKKNTQDLVQLRNALVTAFDAISTPFYENGTKPQANSSTSDASAADLTVESYYGLLGWVLMLQPERLHLEAVHSTVSPIQKPREAVEQFAKVTSYNPATGEVTIVRAKPTSKWGLMINSGGALIGLENSLRNATSSGGELYSAIQQQKAGLSIFNINGRSVRSSKGEKEDTPEAKSSRMGKILEVLRQSDLEISLTLTKVEKHDEPQEVAFDLIEQGGEGASGQEAALILRRPSTEVQWQLTLRFRSEGFFVLDDFSSSLRLSKEAKKFLSTHRGHLLITHVNGCAISNNKFLMDLISSSVYLVLRLRVVNDVEPLVGEMMAPEGATGTNTISKVIEGNLGLAVESTVEEILPQTDAAGELEDAEVAQHRTLLEKHHIDPDEPLPHAEEEEGMVASKKKKGRSKKVTATEADEVVPPIEMEENAAELPAESEAEEVSSKKKKGRSK</sequence>
<evidence type="ECO:0000259" key="2">
    <source>
        <dbReference type="Pfam" id="PF24949"/>
    </source>
</evidence>
<dbReference type="InterPro" id="IPR056662">
    <property type="entry name" value="DUF7760"/>
</dbReference>
<dbReference type="EMBL" id="NBCO01000019">
    <property type="protein sequence ID" value="ORC87899.1"/>
    <property type="molecule type" value="Genomic_DNA"/>
</dbReference>
<gene>
    <name evidence="5" type="ORF">TM35_000191430</name>
</gene>
<feature type="compositionally biased region" description="Acidic residues" evidence="1">
    <location>
        <begin position="628"/>
        <end position="644"/>
    </location>
</feature>
<feature type="domain" description="DUF7760" evidence="2">
    <location>
        <begin position="42"/>
        <end position="286"/>
    </location>
</feature>
<dbReference type="AlphaFoldDB" id="A0A1X0NUM6"/>
<evidence type="ECO:0000256" key="1">
    <source>
        <dbReference type="SAM" id="MobiDB-lite"/>
    </source>
</evidence>
<protein>
    <submittedName>
        <fullName evidence="5">Uncharacterized protein</fullName>
    </submittedName>
</protein>
<dbReference type="Proteomes" id="UP000192257">
    <property type="component" value="Unassembled WGS sequence"/>
</dbReference>
<proteinExistence type="predicted"/>
<feature type="domain" description="DUF7761" evidence="3">
    <location>
        <begin position="299"/>
        <end position="406"/>
    </location>
</feature>
<dbReference type="PANTHER" id="PTHR42262:SF1">
    <property type="match status" value="1"/>
</dbReference>
<accession>A0A1X0NUM6</accession>
<dbReference type="InterPro" id="IPR056663">
    <property type="entry name" value="DUF7761"/>
</dbReference>
<feature type="compositionally biased region" description="Basic and acidic residues" evidence="1">
    <location>
        <begin position="585"/>
        <end position="596"/>
    </location>
</feature>
<keyword evidence="6" id="KW-1185">Reference proteome</keyword>
<dbReference type="InterPro" id="IPR056664">
    <property type="entry name" value="DUF7762"/>
</dbReference>
<name>A0A1X0NUM6_9TRYP</name>
<evidence type="ECO:0000259" key="4">
    <source>
        <dbReference type="Pfam" id="PF24953"/>
    </source>
</evidence>
<feature type="region of interest" description="Disordered" evidence="1">
    <location>
        <begin position="585"/>
        <end position="655"/>
    </location>
</feature>
<feature type="domain" description="DUF7762" evidence="4">
    <location>
        <begin position="415"/>
        <end position="519"/>
    </location>
</feature>
<dbReference type="Pfam" id="PF24949">
    <property type="entry name" value="DUF7760"/>
    <property type="match status" value="1"/>
</dbReference>
<dbReference type="PANTHER" id="PTHR42262">
    <property type="entry name" value="PDZ DOMAIN-CONTAINING PROTEIN-RELATED"/>
    <property type="match status" value="1"/>
</dbReference>
<evidence type="ECO:0000313" key="6">
    <source>
        <dbReference type="Proteomes" id="UP000192257"/>
    </source>
</evidence>
<organism evidence="5 6">
    <name type="scientific">Trypanosoma theileri</name>
    <dbReference type="NCBI Taxonomy" id="67003"/>
    <lineage>
        <taxon>Eukaryota</taxon>
        <taxon>Discoba</taxon>
        <taxon>Euglenozoa</taxon>
        <taxon>Kinetoplastea</taxon>
        <taxon>Metakinetoplastina</taxon>
        <taxon>Trypanosomatida</taxon>
        <taxon>Trypanosomatidae</taxon>
        <taxon>Trypanosoma</taxon>
    </lineage>
</organism>
<dbReference type="RefSeq" id="XP_028881965.1">
    <property type="nucleotide sequence ID" value="XM_029026641.1"/>
</dbReference>
<dbReference type="VEuPathDB" id="TriTrypDB:TM35_000191430"/>
<dbReference type="Pfam" id="PF24952">
    <property type="entry name" value="DUF7761"/>
    <property type="match status" value="1"/>
</dbReference>
<evidence type="ECO:0000313" key="5">
    <source>
        <dbReference type="EMBL" id="ORC87899.1"/>
    </source>
</evidence>
<dbReference type="OrthoDB" id="273559at2759"/>
<reference evidence="5 6" key="1">
    <citation type="submission" date="2017-03" db="EMBL/GenBank/DDBJ databases">
        <title>An alternative strategy for trypanosome survival in the mammalian bloodstream revealed through genome and transcriptome analysis of the ubiquitous bovine parasite Trypanosoma (Megatrypanum) theileri.</title>
        <authorList>
            <person name="Kelly S."/>
            <person name="Ivens A."/>
            <person name="Mott A."/>
            <person name="O'Neill E."/>
            <person name="Emms D."/>
            <person name="Macleod O."/>
            <person name="Voorheis P."/>
            <person name="Matthews J."/>
            <person name="Matthews K."/>
            <person name="Carrington M."/>
        </authorList>
    </citation>
    <scope>NUCLEOTIDE SEQUENCE [LARGE SCALE GENOMIC DNA]</scope>
    <source>
        <strain evidence="5">Edinburgh</strain>
    </source>
</reference>
<evidence type="ECO:0000259" key="3">
    <source>
        <dbReference type="Pfam" id="PF24952"/>
    </source>
</evidence>
<comment type="caution">
    <text evidence="5">The sequence shown here is derived from an EMBL/GenBank/DDBJ whole genome shotgun (WGS) entry which is preliminary data.</text>
</comment>
<feature type="compositionally biased region" description="Basic residues" evidence="1">
    <location>
        <begin position="605"/>
        <end position="614"/>
    </location>
</feature>
<dbReference type="GeneID" id="39986421"/>